<keyword evidence="4 6" id="KW-1133">Transmembrane helix</keyword>
<evidence type="ECO:0000256" key="5">
    <source>
        <dbReference type="ARBA" id="ARBA00023136"/>
    </source>
</evidence>
<feature type="transmembrane region" description="Helical" evidence="6">
    <location>
        <begin position="195"/>
        <end position="213"/>
    </location>
</feature>
<feature type="transmembrane region" description="Helical" evidence="6">
    <location>
        <begin position="71"/>
        <end position="90"/>
    </location>
</feature>
<evidence type="ECO:0000313" key="7">
    <source>
        <dbReference type="EMBL" id="GBQ80969.1"/>
    </source>
</evidence>
<proteinExistence type="inferred from homology"/>
<evidence type="ECO:0000256" key="1">
    <source>
        <dbReference type="ARBA" id="ARBA00004141"/>
    </source>
</evidence>
<dbReference type="PANTHER" id="PTHR30238">
    <property type="entry name" value="MEMBRANE BOUND PREDICTED REDOX MODULATOR"/>
    <property type="match status" value="1"/>
</dbReference>
<comment type="caution">
    <text evidence="7">The sequence shown here is derived from an EMBL/GenBank/DDBJ whole genome shotgun (WGS) entry which is preliminary data.</text>
</comment>
<evidence type="ECO:0000313" key="8">
    <source>
        <dbReference type="Proteomes" id="UP001065047"/>
    </source>
</evidence>
<protein>
    <submittedName>
        <fullName evidence="7">Integral membrane protein TerC</fullName>
    </submittedName>
</protein>
<reference evidence="7" key="1">
    <citation type="submission" date="2013-04" db="EMBL/GenBank/DDBJ databases">
        <title>The genome sequencing project of 58 acetic acid bacteria.</title>
        <authorList>
            <person name="Okamoto-Kainuma A."/>
            <person name="Ishikawa M."/>
            <person name="Umino S."/>
            <person name="Koizumi Y."/>
            <person name="Shiwa Y."/>
            <person name="Yoshikawa H."/>
            <person name="Matsutani M."/>
            <person name="Matsushita K."/>
        </authorList>
    </citation>
    <scope>NUCLEOTIDE SEQUENCE</scope>
    <source>
        <strain evidence="7">DSM 14337</strain>
    </source>
</reference>
<evidence type="ECO:0000256" key="3">
    <source>
        <dbReference type="ARBA" id="ARBA00022692"/>
    </source>
</evidence>
<organism evidence="7 8">
    <name type="scientific">Acetobacter malorum DSM 14337</name>
    <dbReference type="NCBI Taxonomy" id="1307910"/>
    <lineage>
        <taxon>Bacteria</taxon>
        <taxon>Pseudomonadati</taxon>
        <taxon>Pseudomonadota</taxon>
        <taxon>Alphaproteobacteria</taxon>
        <taxon>Acetobacterales</taxon>
        <taxon>Acetobacteraceae</taxon>
        <taxon>Acetobacter</taxon>
    </lineage>
</organism>
<keyword evidence="5 6" id="KW-0472">Membrane</keyword>
<dbReference type="Pfam" id="PF03741">
    <property type="entry name" value="TerC"/>
    <property type="match status" value="1"/>
</dbReference>
<gene>
    <name evidence="7" type="ORF">AA14337_1879</name>
</gene>
<comment type="similarity">
    <text evidence="2">Belongs to the TerC family.</text>
</comment>
<sequence>MRLFQDVQTLTFPVSASRIGVFVHSFLDAFSLKALFAFLQVVMIDVTLAGDNAVVIGLVVRSLPVSERRKAIFVGIALAAIIRILMALVAVQLLQIIGLTLAGGLLLLWVCWKMYSEMRAGQHDDAEGGPPPASFGKAVLRILLADLSMSLDNVLAVAGAAAEHPWVLITGLVLSVLLMGVAASVIARLLERYKWISWVGLVIVLAVAIELIVKGGGEVWTHLPLSH</sequence>
<feature type="transmembrane region" description="Helical" evidence="6">
    <location>
        <begin position="166"/>
        <end position="189"/>
    </location>
</feature>
<evidence type="ECO:0000256" key="2">
    <source>
        <dbReference type="ARBA" id="ARBA00007511"/>
    </source>
</evidence>
<dbReference type="EMBL" id="BAPF01000029">
    <property type="protein sequence ID" value="GBQ80969.1"/>
    <property type="molecule type" value="Genomic_DNA"/>
</dbReference>
<evidence type="ECO:0000256" key="4">
    <source>
        <dbReference type="ARBA" id="ARBA00022989"/>
    </source>
</evidence>
<keyword evidence="8" id="KW-1185">Reference proteome</keyword>
<evidence type="ECO:0000256" key="6">
    <source>
        <dbReference type="SAM" id="Phobius"/>
    </source>
</evidence>
<dbReference type="PANTHER" id="PTHR30238:SF4">
    <property type="entry name" value="SLL1022 PROTEIN"/>
    <property type="match status" value="1"/>
</dbReference>
<dbReference type="InterPro" id="IPR005496">
    <property type="entry name" value="Integral_membrane_TerC"/>
</dbReference>
<feature type="transmembrane region" description="Helical" evidence="6">
    <location>
        <begin position="34"/>
        <end position="59"/>
    </location>
</feature>
<comment type="subcellular location">
    <subcellularLocation>
        <location evidence="1">Membrane</location>
        <topology evidence="1">Multi-pass membrane protein</topology>
    </subcellularLocation>
</comment>
<keyword evidence="3 6" id="KW-0812">Transmembrane</keyword>
<dbReference type="NCBIfam" id="TIGR03717">
    <property type="entry name" value="R_switched_YjbE"/>
    <property type="match status" value="1"/>
</dbReference>
<name>A0ABQ0PTK3_9PROT</name>
<accession>A0ABQ0PTK3</accession>
<feature type="transmembrane region" description="Helical" evidence="6">
    <location>
        <begin position="96"/>
        <end position="115"/>
    </location>
</feature>
<dbReference type="InterPro" id="IPR022301">
    <property type="entry name" value="Integral_membrane_YjbE"/>
</dbReference>
<dbReference type="Proteomes" id="UP001065047">
    <property type="component" value="Unassembled WGS sequence"/>
</dbReference>